<feature type="region of interest" description="Disordered" evidence="5">
    <location>
        <begin position="59"/>
        <end position="89"/>
    </location>
</feature>
<evidence type="ECO:0000256" key="4">
    <source>
        <dbReference type="PIRSR" id="PIRSR606689-2"/>
    </source>
</evidence>
<evidence type="ECO:0000256" key="1">
    <source>
        <dbReference type="ARBA" id="ARBA00022741"/>
    </source>
</evidence>
<dbReference type="EMBL" id="KV784392">
    <property type="protein sequence ID" value="OEU07063.1"/>
    <property type="molecule type" value="Genomic_DNA"/>
</dbReference>
<keyword evidence="1 3" id="KW-0547">Nucleotide-binding</keyword>
<evidence type="ECO:0000313" key="6">
    <source>
        <dbReference type="EMBL" id="OEU07063.1"/>
    </source>
</evidence>
<evidence type="ECO:0000256" key="2">
    <source>
        <dbReference type="ARBA" id="ARBA00023134"/>
    </source>
</evidence>
<keyword evidence="4" id="KW-0479">Metal-binding</keyword>
<dbReference type="GO" id="GO:0003924">
    <property type="term" value="F:GTPase activity"/>
    <property type="evidence" value="ECO:0007669"/>
    <property type="project" value="InterPro"/>
</dbReference>
<keyword evidence="2 3" id="KW-0342">GTP-binding</keyword>
<dbReference type="PANTHER" id="PTHR45909">
    <property type="entry name" value="ADP-RIBOSYLATION FACTOR-RELATED PROTEIN 1"/>
    <property type="match status" value="1"/>
</dbReference>
<sequence>MLPLRMIRPTIGTNLAKIDMYGAKCHIFDVGGRLQDLWERYYDDCDAVIFCWKLGEDPDKPPHQRDDDDDDDSSSNSDDKEEDDSSSNIYKEQQEMLNQVRNSIPDDVPFLIIGHIFGNASVDVVDRMYTTDLLLPRYHNPMTGFCCGSAKTGAGIKSSMEWLIPLAKRQQKERIA</sequence>
<evidence type="ECO:0000313" key="7">
    <source>
        <dbReference type="Proteomes" id="UP000095751"/>
    </source>
</evidence>
<dbReference type="GO" id="GO:0005794">
    <property type="term" value="C:Golgi apparatus"/>
    <property type="evidence" value="ECO:0007669"/>
    <property type="project" value="TreeGrafter"/>
</dbReference>
<dbReference type="GO" id="GO:0046872">
    <property type="term" value="F:metal ion binding"/>
    <property type="evidence" value="ECO:0007669"/>
    <property type="project" value="UniProtKB-KW"/>
</dbReference>
<evidence type="ECO:0000256" key="5">
    <source>
        <dbReference type="SAM" id="MobiDB-lite"/>
    </source>
</evidence>
<name>A0A1E7ENB5_9STRA</name>
<proteinExistence type="predicted"/>
<reference evidence="6 7" key="1">
    <citation type="submission" date="2016-09" db="EMBL/GenBank/DDBJ databases">
        <title>Extensive genetic diversity and differential bi-allelic expression allows diatom success in the polar Southern Ocean.</title>
        <authorList>
            <consortium name="DOE Joint Genome Institute"/>
            <person name="Mock T."/>
            <person name="Otillar R.P."/>
            <person name="Strauss J."/>
            <person name="Dupont C."/>
            <person name="Frickenhaus S."/>
            <person name="Maumus F."/>
            <person name="Mcmullan M."/>
            <person name="Sanges R."/>
            <person name="Schmutz J."/>
            <person name="Toseland A."/>
            <person name="Valas R."/>
            <person name="Veluchamy A."/>
            <person name="Ward B.J."/>
            <person name="Allen A."/>
            <person name="Barry K."/>
            <person name="Falciatore A."/>
            <person name="Ferrante M."/>
            <person name="Fortunato A.E."/>
            <person name="Gloeckner G."/>
            <person name="Gruber A."/>
            <person name="Hipkin R."/>
            <person name="Janech M."/>
            <person name="Kroth P."/>
            <person name="Leese F."/>
            <person name="Lindquist E."/>
            <person name="Lyon B.R."/>
            <person name="Martin J."/>
            <person name="Mayer C."/>
            <person name="Parker M."/>
            <person name="Quesneville H."/>
            <person name="Raymond J."/>
            <person name="Uhlig C."/>
            <person name="Valentin K.U."/>
            <person name="Worden A.Z."/>
            <person name="Armbrust E.V."/>
            <person name="Bowler C."/>
            <person name="Green B."/>
            <person name="Moulton V."/>
            <person name="Van Oosterhout C."/>
            <person name="Grigoriev I."/>
        </authorList>
    </citation>
    <scope>NUCLEOTIDE SEQUENCE [LARGE SCALE GENOMIC DNA]</scope>
    <source>
        <strain evidence="6 7">CCMP1102</strain>
    </source>
</reference>
<dbReference type="InterPro" id="IPR027417">
    <property type="entry name" value="P-loop_NTPase"/>
</dbReference>
<dbReference type="SUPFAM" id="SSF52540">
    <property type="entry name" value="P-loop containing nucleoside triphosphate hydrolases"/>
    <property type="match status" value="1"/>
</dbReference>
<dbReference type="GO" id="GO:0006886">
    <property type="term" value="P:intracellular protein transport"/>
    <property type="evidence" value="ECO:0007669"/>
    <property type="project" value="TreeGrafter"/>
</dbReference>
<protein>
    <submittedName>
        <fullName evidence="6">Uncharacterized protein</fullName>
    </submittedName>
</protein>
<dbReference type="GO" id="GO:0034067">
    <property type="term" value="P:protein localization to Golgi apparatus"/>
    <property type="evidence" value="ECO:0007669"/>
    <property type="project" value="TreeGrafter"/>
</dbReference>
<accession>A0A1E7ENB5</accession>
<dbReference type="OrthoDB" id="414781at2759"/>
<dbReference type="InParanoid" id="A0A1E7ENB5"/>
<dbReference type="GO" id="GO:0005525">
    <property type="term" value="F:GTP binding"/>
    <property type="evidence" value="ECO:0007669"/>
    <property type="project" value="UniProtKB-KW"/>
</dbReference>
<dbReference type="AlphaFoldDB" id="A0A1E7ENB5"/>
<keyword evidence="4" id="KW-0460">Magnesium</keyword>
<gene>
    <name evidence="6" type="ORF">FRACYDRAFT_174853</name>
</gene>
<dbReference type="GO" id="GO:0043001">
    <property type="term" value="P:Golgi to plasma membrane protein transport"/>
    <property type="evidence" value="ECO:0007669"/>
    <property type="project" value="TreeGrafter"/>
</dbReference>
<dbReference type="KEGG" id="fcy:FRACYDRAFT_174853"/>
<dbReference type="PANTHER" id="PTHR45909:SF1">
    <property type="entry name" value="ADP-RIBOSYLATION FACTOR-RELATED PROTEIN 1"/>
    <property type="match status" value="1"/>
</dbReference>
<organism evidence="6 7">
    <name type="scientific">Fragilariopsis cylindrus CCMP1102</name>
    <dbReference type="NCBI Taxonomy" id="635003"/>
    <lineage>
        <taxon>Eukaryota</taxon>
        <taxon>Sar</taxon>
        <taxon>Stramenopiles</taxon>
        <taxon>Ochrophyta</taxon>
        <taxon>Bacillariophyta</taxon>
        <taxon>Bacillariophyceae</taxon>
        <taxon>Bacillariophycidae</taxon>
        <taxon>Bacillariales</taxon>
        <taxon>Bacillariaceae</taxon>
        <taxon>Fragilariopsis</taxon>
    </lineage>
</organism>
<dbReference type="InterPro" id="IPR024156">
    <property type="entry name" value="Small_GTPase_ARF"/>
</dbReference>
<dbReference type="InterPro" id="IPR006689">
    <property type="entry name" value="Small_GTPase_ARF/SAR"/>
</dbReference>
<keyword evidence="7" id="KW-1185">Reference proteome</keyword>
<feature type="binding site" evidence="4">
    <location>
        <position position="10"/>
    </location>
    <ligand>
        <name>Mg(2+)</name>
        <dbReference type="ChEBI" id="CHEBI:18420"/>
    </ligand>
</feature>
<dbReference type="Gene3D" id="3.40.50.300">
    <property type="entry name" value="P-loop containing nucleotide triphosphate hydrolases"/>
    <property type="match status" value="1"/>
</dbReference>
<dbReference type="Proteomes" id="UP000095751">
    <property type="component" value="Unassembled WGS sequence"/>
</dbReference>
<evidence type="ECO:0000256" key="3">
    <source>
        <dbReference type="PIRSR" id="PIRSR606689-1"/>
    </source>
</evidence>
<feature type="binding site" evidence="3">
    <location>
        <position position="32"/>
    </location>
    <ligand>
        <name>GTP</name>
        <dbReference type="ChEBI" id="CHEBI:37565"/>
    </ligand>
</feature>
<dbReference type="Pfam" id="PF00025">
    <property type="entry name" value="Arf"/>
    <property type="match status" value="1"/>
</dbReference>
<feature type="non-terminal residue" evidence="6">
    <location>
        <position position="176"/>
    </location>
</feature>
<feature type="compositionally biased region" description="Acidic residues" evidence="5">
    <location>
        <begin position="67"/>
        <end position="85"/>
    </location>
</feature>